<reference evidence="4 5" key="1">
    <citation type="submission" date="2019-03" db="EMBL/GenBank/DDBJ databases">
        <title>Genomic Encyclopedia of Type Strains, Phase IV (KMG-IV): sequencing the most valuable type-strain genomes for metagenomic binning, comparative biology and taxonomic classification.</title>
        <authorList>
            <person name="Goeker M."/>
        </authorList>
    </citation>
    <scope>NUCLEOTIDE SEQUENCE [LARGE SCALE GENOMIC DNA]</scope>
    <source>
        <strain evidence="4 5">DSM 24591</strain>
    </source>
</reference>
<dbReference type="OrthoDB" id="5287258at2"/>
<dbReference type="InterPro" id="IPR013328">
    <property type="entry name" value="6PGD_dom2"/>
</dbReference>
<dbReference type="RefSeq" id="WP_132581082.1">
    <property type="nucleotide sequence ID" value="NZ_SMAJ01000004.1"/>
</dbReference>
<dbReference type="Pfam" id="PF00725">
    <property type="entry name" value="3HCDH"/>
    <property type="match status" value="2"/>
</dbReference>
<evidence type="ECO:0000313" key="4">
    <source>
        <dbReference type="EMBL" id="TCT08977.1"/>
    </source>
</evidence>
<feature type="domain" description="3-hydroxyacyl-CoA dehydrogenase C-terminal" evidence="2">
    <location>
        <begin position="418"/>
        <end position="501"/>
    </location>
</feature>
<feature type="domain" description="3-hydroxyacyl-CoA dehydrogenase NAD binding" evidence="3">
    <location>
        <begin position="11"/>
        <end position="189"/>
    </location>
</feature>
<dbReference type="GO" id="GO:0006631">
    <property type="term" value="P:fatty acid metabolic process"/>
    <property type="evidence" value="ECO:0007669"/>
    <property type="project" value="InterPro"/>
</dbReference>
<dbReference type="GO" id="GO:0070403">
    <property type="term" value="F:NAD+ binding"/>
    <property type="evidence" value="ECO:0007669"/>
    <property type="project" value="InterPro"/>
</dbReference>
<keyword evidence="1" id="KW-0560">Oxidoreductase</keyword>
<protein>
    <submittedName>
        <fullName evidence="4">3-hydroxyacyl-CoA dehydrogenase</fullName>
    </submittedName>
</protein>
<comment type="caution">
    <text evidence="4">The sequence shown here is derived from an EMBL/GenBank/DDBJ whole genome shotgun (WGS) entry which is preliminary data.</text>
</comment>
<gene>
    <name evidence="4" type="ORF">EDC26_104137</name>
</gene>
<feature type="domain" description="3-hydroxyacyl-CoA dehydrogenase C-terminal" evidence="2">
    <location>
        <begin position="191"/>
        <end position="288"/>
    </location>
</feature>
<dbReference type="PANTHER" id="PTHR48075">
    <property type="entry name" value="3-HYDROXYACYL-COA DEHYDROGENASE FAMILY PROTEIN"/>
    <property type="match status" value="1"/>
</dbReference>
<dbReference type="SUPFAM" id="SSF51735">
    <property type="entry name" value="NAD(P)-binding Rossmann-fold domains"/>
    <property type="match status" value="1"/>
</dbReference>
<evidence type="ECO:0000259" key="3">
    <source>
        <dbReference type="Pfam" id="PF02737"/>
    </source>
</evidence>
<evidence type="ECO:0000313" key="5">
    <source>
        <dbReference type="Proteomes" id="UP000295525"/>
    </source>
</evidence>
<evidence type="ECO:0000259" key="2">
    <source>
        <dbReference type="Pfam" id="PF00725"/>
    </source>
</evidence>
<dbReference type="InterPro" id="IPR006176">
    <property type="entry name" value="3-OHacyl-CoA_DH_NAD-bd"/>
</dbReference>
<dbReference type="Gene3D" id="1.10.1040.10">
    <property type="entry name" value="N-(1-d-carboxylethyl)-l-norvaline Dehydrogenase, domain 2"/>
    <property type="match status" value="2"/>
</dbReference>
<dbReference type="InterPro" id="IPR036291">
    <property type="entry name" value="NAD(P)-bd_dom_sf"/>
</dbReference>
<dbReference type="InterPro" id="IPR006108">
    <property type="entry name" value="3HC_DH_C"/>
</dbReference>
<dbReference type="Gene3D" id="3.40.50.720">
    <property type="entry name" value="NAD(P)-binding Rossmann-like Domain"/>
    <property type="match status" value="1"/>
</dbReference>
<sequence length="508" mass="53728">MSTVAAVATSVSIVGAGAMGQGIAQVFAAAGFDVVLCDSQAGVAAAAKDRIAKQFVRSVQKGKLDAVAAQAAISRIAVTDSLEAIGKTSLVIEAIIENLQAKQSLLEKIEGLVGDDCIIASNTSSLSITTLASRCRRPQRVAGFHFFNPVPLMRLIEVIDGLRTDAAVVQKLAEVGAKLGKEVVRVKDTPGFLVNQIGRGFTLEAMHLVSEGVGSCADVDRVMRDAAGFRMGPFELLDMVGLDVNHPASEAIYTQFYQEPRYRPSVLMENRVNAGLLGRKSNAGFYAYTDGLPLTEPEAAAPNPATVLSPVWVSRDEPDEADAVISLLSGLGAAIELAGKPSAQALCVVTPLGEDASRCAARQGLDPVRTVAIDTLFGLDKRRTLMSTCVTGPQWRDAAHALFARDGVPVTVIRDSPGFIAQRIIAMIVNVATALAQSRTALPADIDKAVKLALSYPLGPLAFGDSLGIGRIGKVLNNLYNSYGDPRYRVNLWLARRVALGIGLHEGE</sequence>
<dbReference type="EMBL" id="SMAJ01000004">
    <property type="protein sequence ID" value="TCT08977.1"/>
    <property type="molecule type" value="Genomic_DNA"/>
</dbReference>
<proteinExistence type="predicted"/>
<dbReference type="Proteomes" id="UP000295525">
    <property type="component" value="Unassembled WGS sequence"/>
</dbReference>
<organism evidence="4 5">
    <name type="scientific">Paralcaligenes ureilyticus</name>
    <dbReference type="NCBI Taxonomy" id="627131"/>
    <lineage>
        <taxon>Bacteria</taxon>
        <taxon>Pseudomonadati</taxon>
        <taxon>Pseudomonadota</taxon>
        <taxon>Betaproteobacteria</taxon>
        <taxon>Burkholderiales</taxon>
        <taxon>Alcaligenaceae</taxon>
        <taxon>Paralcaligenes</taxon>
    </lineage>
</organism>
<dbReference type="PANTHER" id="PTHR48075:SF5">
    <property type="entry name" value="3-HYDROXYBUTYRYL-COA DEHYDROGENASE"/>
    <property type="match status" value="1"/>
</dbReference>
<accession>A0A4R3MAU0</accession>
<dbReference type="Pfam" id="PF02737">
    <property type="entry name" value="3HCDH_N"/>
    <property type="match status" value="1"/>
</dbReference>
<dbReference type="GO" id="GO:0016616">
    <property type="term" value="F:oxidoreductase activity, acting on the CH-OH group of donors, NAD or NADP as acceptor"/>
    <property type="evidence" value="ECO:0007669"/>
    <property type="project" value="InterPro"/>
</dbReference>
<dbReference type="AlphaFoldDB" id="A0A4R3MAU0"/>
<dbReference type="SUPFAM" id="SSF48179">
    <property type="entry name" value="6-phosphogluconate dehydrogenase C-terminal domain-like"/>
    <property type="match status" value="2"/>
</dbReference>
<evidence type="ECO:0000256" key="1">
    <source>
        <dbReference type="ARBA" id="ARBA00023002"/>
    </source>
</evidence>
<dbReference type="FunFam" id="3.40.50.720:FF:000009">
    <property type="entry name" value="Fatty oxidation complex, alpha subunit"/>
    <property type="match status" value="1"/>
</dbReference>
<dbReference type="NCBIfam" id="NF006124">
    <property type="entry name" value="PRK08268.1"/>
    <property type="match status" value="1"/>
</dbReference>
<keyword evidence="5" id="KW-1185">Reference proteome</keyword>
<dbReference type="InterPro" id="IPR008927">
    <property type="entry name" value="6-PGluconate_DH-like_C_sf"/>
</dbReference>
<name>A0A4R3MAU0_9BURK</name>